<dbReference type="GO" id="GO:0009451">
    <property type="term" value="P:RNA modification"/>
    <property type="evidence" value="ECO:0007669"/>
    <property type="project" value="InterPro"/>
</dbReference>
<dbReference type="Proteomes" id="UP000655225">
    <property type="component" value="Unassembled WGS sequence"/>
</dbReference>
<evidence type="ECO:0000313" key="5">
    <source>
        <dbReference type="Proteomes" id="UP000655225"/>
    </source>
</evidence>
<dbReference type="EMBL" id="JABCRI010000004">
    <property type="protein sequence ID" value="KAF8408131.1"/>
    <property type="molecule type" value="Genomic_DNA"/>
</dbReference>
<dbReference type="OrthoDB" id="736185at2759"/>
<dbReference type="FunFam" id="1.25.40.10:FF:000427">
    <property type="entry name" value="Pentatricopeptide repeat-containing protein chloroplastic"/>
    <property type="match status" value="1"/>
</dbReference>
<keyword evidence="3" id="KW-0472">Membrane</keyword>
<proteinExistence type="predicted"/>
<dbReference type="InterPro" id="IPR046848">
    <property type="entry name" value="E_motif"/>
</dbReference>
<dbReference type="Pfam" id="PF13041">
    <property type="entry name" value="PPR_2"/>
    <property type="match status" value="1"/>
</dbReference>
<dbReference type="InterPro" id="IPR046960">
    <property type="entry name" value="PPR_At4g14850-like_plant"/>
</dbReference>
<sequence>MRFLNRSPSILTSVTTNLLAITYQPKTHLHSHLTPQKANTALKGFIKSNSPTNALLLFRSLWRKGSSSINSFSLLIVLKACTTRNSSAIHGKQIHAIIIKLGLIPIIFIRTILINFYSVMGNLGDAHQMFDEISERNIVSWTALISAYVNHGKPSKALKLFRCMQMEDVEPDQVTVTVALSACADLGALDMGEWIHAYVCRKQGFETDLCMNNALINMYAKCGDIESARRLFDKMGKRDVTTWTSMIVGHALHGQAQEGLRLFAEMEDMNKNMRKSKENCDHKSGLILPNDITFVGVLMACTHAGLVEEGWRHLKSMSKNYGLKPRISHFGCMVDLLCRAGLLNEAYTFIADMPIRPNTVVWRTLLSACSLHGNIELGEDVQQKLLELEPSHVGDDVIMSNTYAASGMWDKKLMVRDQIKQRRAPGCSSIEVGSEVHEFVATDKGSPLRRQIYEVLESLIKTMKAFGYAPELSSLTEN</sequence>
<dbReference type="PANTHER" id="PTHR47926">
    <property type="entry name" value="PENTATRICOPEPTIDE REPEAT-CONTAINING PROTEIN"/>
    <property type="match status" value="1"/>
</dbReference>
<dbReference type="Pfam" id="PF01535">
    <property type="entry name" value="PPR"/>
    <property type="match status" value="3"/>
</dbReference>
<dbReference type="PROSITE" id="PS51375">
    <property type="entry name" value="PPR"/>
    <property type="match status" value="2"/>
</dbReference>
<dbReference type="OMA" id="IMLRHEM"/>
<name>A0A834ZJI0_TETSI</name>
<dbReference type="NCBIfam" id="TIGR00756">
    <property type="entry name" value="PPR"/>
    <property type="match status" value="3"/>
</dbReference>
<feature type="repeat" description="PPR" evidence="2">
    <location>
        <begin position="208"/>
        <end position="242"/>
    </location>
</feature>
<gene>
    <name evidence="4" type="ORF">HHK36_007273</name>
</gene>
<dbReference type="Gene3D" id="1.25.40.10">
    <property type="entry name" value="Tetratricopeptide repeat domain"/>
    <property type="match status" value="3"/>
</dbReference>
<dbReference type="FunFam" id="1.25.40.10:FF:001093">
    <property type="entry name" value="Pentatricopeptide repeat-containing protein At2g34400"/>
    <property type="match status" value="1"/>
</dbReference>
<dbReference type="PANTHER" id="PTHR47926:SF347">
    <property type="entry name" value="PENTATRICOPEPTIDE REPEAT-CONTAINING PROTEIN"/>
    <property type="match status" value="1"/>
</dbReference>
<reference evidence="4 5" key="1">
    <citation type="submission" date="2020-04" db="EMBL/GenBank/DDBJ databases">
        <title>Plant Genome Project.</title>
        <authorList>
            <person name="Zhang R.-G."/>
        </authorList>
    </citation>
    <scope>NUCLEOTIDE SEQUENCE [LARGE SCALE GENOMIC DNA]</scope>
    <source>
        <strain evidence="4">YNK0</strain>
        <tissue evidence="4">Leaf</tissue>
    </source>
</reference>
<evidence type="ECO:0000256" key="1">
    <source>
        <dbReference type="ARBA" id="ARBA00022737"/>
    </source>
</evidence>
<evidence type="ECO:0000313" key="4">
    <source>
        <dbReference type="EMBL" id="KAF8408131.1"/>
    </source>
</evidence>
<dbReference type="InterPro" id="IPR011990">
    <property type="entry name" value="TPR-like_helical_dom_sf"/>
</dbReference>
<feature type="transmembrane region" description="Helical" evidence="3">
    <location>
        <begin position="97"/>
        <end position="120"/>
    </location>
</feature>
<protein>
    <submittedName>
        <fullName evidence="4">Uncharacterized protein</fullName>
    </submittedName>
</protein>
<keyword evidence="1" id="KW-0677">Repeat</keyword>
<evidence type="ECO:0000256" key="3">
    <source>
        <dbReference type="SAM" id="Phobius"/>
    </source>
</evidence>
<accession>A0A834ZJI0</accession>
<keyword evidence="3" id="KW-0812">Transmembrane</keyword>
<dbReference type="Pfam" id="PF20431">
    <property type="entry name" value="E_motif"/>
    <property type="match status" value="1"/>
</dbReference>
<feature type="repeat" description="PPR" evidence="2">
    <location>
        <begin position="137"/>
        <end position="171"/>
    </location>
</feature>
<organism evidence="4 5">
    <name type="scientific">Tetracentron sinense</name>
    <name type="common">Spur-leaf</name>
    <dbReference type="NCBI Taxonomy" id="13715"/>
    <lineage>
        <taxon>Eukaryota</taxon>
        <taxon>Viridiplantae</taxon>
        <taxon>Streptophyta</taxon>
        <taxon>Embryophyta</taxon>
        <taxon>Tracheophyta</taxon>
        <taxon>Spermatophyta</taxon>
        <taxon>Magnoliopsida</taxon>
        <taxon>Trochodendrales</taxon>
        <taxon>Trochodendraceae</taxon>
        <taxon>Tetracentron</taxon>
    </lineage>
</organism>
<evidence type="ECO:0000256" key="2">
    <source>
        <dbReference type="PROSITE-ProRule" id="PRU00708"/>
    </source>
</evidence>
<comment type="caution">
    <text evidence="4">The sequence shown here is derived from an EMBL/GenBank/DDBJ whole genome shotgun (WGS) entry which is preliminary data.</text>
</comment>
<dbReference type="GO" id="GO:0003723">
    <property type="term" value="F:RNA binding"/>
    <property type="evidence" value="ECO:0007669"/>
    <property type="project" value="InterPro"/>
</dbReference>
<dbReference type="InterPro" id="IPR002885">
    <property type="entry name" value="PPR_rpt"/>
</dbReference>
<keyword evidence="5" id="KW-1185">Reference proteome</keyword>
<dbReference type="AlphaFoldDB" id="A0A834ZJI0"/>
<keyword evidence="3" id="KW-1133">Transmembrane helix</keyword>